<dbReference type="STRING" id="145458.APU90_08505"/>
<keyword evidence="5" id="KW-1185">Reference proteome</keyword>
<dbReference type="eggNOG" id="COG3209">
    <property type="taxonomic scope" value="Bacteria"/>
</dbReference>
<keyword evidence="1" id="KW-0677">Repeat</keyword>
<organism evidence="4 5">
    <name type="scientific">Rathayibacter toxicus</name>
    <dbReference type="NCBI Taxonomy" id="145458"/>
    <lineage>
        <taxon>Bacteria</taxon>
        <taxon>Bacillati</taxon>
        <taxon>Actinomycetota</taxon>
        <taxon>Actinomycetes</taxon>
        <taxon>Micrococcales</taxon>
        <taxon>Microbacteriaceae</taxon>
        <taxon>Rathayibacter</taxon>
    </lineage>
</organism>
<proteinExistence type="predicted"/>
<dbReference type="Proteomes" id="UP000052979">
    <property type="component" value="Unassembled WGS sequence"/>
</dbReference>
<accession>A0A0C5BAU7</accession>
<dbReference type="InterPro" id="IPR031325">
    <property type="entry name" value="RHS_repeat"/>
</dbReference>
<dbReference type="InterPro" id="IPR056823">
    <property type="entry name" value="TEN-like_YD-shell"/>
</dbReference>
<dbReference type="Pfam" id="PF25023">
    <property type="entry name" value="TEN_YD-shell"/>
    <property type="match status" value="1"/>
</dbReference>
<protein>
    <recommendedName>
        <fullName evidence="6">Type IV secretion protein Rhs</fullName>
    </recommendedName>
</protein>
<evidence type="ECO:0000259" key="2">
    <source>
        <dbReference type="Pfam" id="PF20148"/>
    </source>
</evidence>
<gene>
    <name evidence="4" type="ORF">VT73_01715</name>
</gene>
<feature type="domain" description="DUF6531" evidence="2">
    <location>
        <begin position="289"/>
        <end position="361"/>
    </location>
</feature>
<evidence type="ECO:0008006" key="6">
    <source>
        <dbReference type="Google" id="ProtNLM"/>
    </source>
</evidence>
<evidence type="ECO:0000256" key="1">
    <source>
        <dbReference type="ARBA" id="ARBA00022737"/>
    </source>
</evidence>
<dbReference type="RefSeq" id="WP_042734243.1">
    <property type="nucleotide sequence ID" value="NZ_CP010848.1"/>
</dbReference>
<dbReference type="PANTHER" id="PTHR32305">
    <property type="match status" value="1"/>
</dbReference>
<feature type="domain" description="Teneurin-like YD-shell" evidence="3">
    <location>
        <begin position="558"/>
        <end position="722"/>
    </location>
</feature>
<dbReference type="GeneID" id="93666636"/>
<name>A0A0C5BAU7_9MICO</name>
<dbReference type="InterPro" id="IPR050708">
    <property type="entry name" value="T6SS_VgrG/RHS"/>
</dbReference>
<dbReference type="EMBL" id="LBFI01000011">
    <property type="protein sequence ID" value="KKM46992.1"/>
    <property type="molecule type" value="Genomic_DNA"/>
</dbReference>
<comment type="caution">
    <text evidence="4">The sequence shown here is derived from an EMBL/GenBank/DDBJ whole genome shotgun (WGS) entry which is preliminary data.</text>
</comment>
<dbReference type="KEGG" id="rtc:APU90_08505"/>
<dbReference type="Pfam" id="PF05593">
    <property type="entry name" value="RHS_repeat"/>
    <property type="match status" value="5"/>
</dbReference>
<reference evidence="4 5" key="1">
    <citation type="submission" date="2015-04" db="EMBL/GenBank/DDBJ databases">
        <title>Draft genome sequence of Rathayibacter toxicus strain FH-142 (AKA 70134 or CS 32), a Western Australian isolate.</title>
        <authorList>
            <consortium name="Consortium for Microbial Forensics and Genomics (microFORGE)"/>
            <person name="Knight B.M."/>
            <person name="Roberts D.P."/>
            <person name="Lin D."/>
            <person name="Hari K."/>
            <person name="Fletcher J."/>
            <person name="Melcher U."/>
            <person name="Blagden T."/>
            <person name="Luster D.G."/>
            <person name="Sechler A.J."/>
            <person name="Schneider W.L."/>
            <person name="Winegar R.A."/>
        </authorList>
    </citation>
    <scope>NUCLEOTIDE SEQUENCE [LARGE SCALE GENOMIC DNA]</scope>
    <source>
        <strain evidence="4 5">FH142</strain>
    </source>
</reference>
<evidence type="ECO:0000313" key="5">
    <source>
        <dbReference type="Proteomes" id="UP000052979"/>
    </source>
</evidence>
<dbReference type="PATRIC" id="fig|145458.7.peg.1954"/>
<dbReference type="Gene3D" id="2.180.10.10">
    <property type="entry name" value="RHS repeat-associated core"/>
    <property type="match status" value="6"/>
</dbReference>
<dbReference type="KEGG" id="rtx:TI83_08575"/>
<sequence length="1820" mass="194319">MSDVLRGIAEDVSFDQATAEKLSAAFSSAASLVEGQAGSRDASVTAALVHFSGRFADVFRSNAQVASADATKVVESLRKVAEGADLLAEEARKEQRRRVVAREWKQQQEQRNWLEKGAEALFGTESPPVGPAANPVGWETPAPTSSGTREIPFAGGGVAGGVSSADPDDLRTFADSVRARNHVLEYLSGTLRGCLTDFATLCRWGTLSADGVVGALDSWLAANEADANWSRTLAHAFAAAGGEGVVSTLSDSALAATLAAAGVSVSRQDLTIDPPQVFGAAPTSGYADDPVNTATGNFIEPEVDLAFGSGAATLAFGRMYNSLSGEVGGFGPGWASMAEMRLHLSDEAVIFVTADGRHMHFPRSGEGWDRAIGGNWWLNRELSEGVEIFVVSDNAGGRWEFSTSGRWLGSRRGPGTGVRAERDEVGRLVGITHERSRSVSIEWVGERIVVLLASDGRRVEYGYDNYGRLSAVRGPAGIRQYRWNDRGVIDAVVDASGVLAVENIYDASGRVAVQRSAFGRLTRFAYLPGRITVVSDQNGARSNSWISDAKGRIVGIVDAHDQRQSMSYDAHGNLISVTTRDKSVTAHSYDERGRRIRTMTASDAEVSYGYDEFDRVTAVVAESGAITSYEYADSQERNPSVIVDPEGGRSRLTWSQGLLTEVVDPVGVTLRFEYDQHGELVACRDALGGVARLERDTAGRVLAAISPSGARTEYRYDDSGALVSRRDAEGATWRYERGPGGRLVAIIDPLGARTEMEYGEHGEVIRTVDPLGRAIGREFDDLGNVVEATLPDGEKWSFVYDALSRLVESVDPGGHSWLREYDREGALVATVDPTQVLRTVTSDGSSVIVADAGASTKVFSDPLGRPTRVEEADGSGEVTVYDRCGRPVEVLDPDGGLTLLRRDEAGRVVEVVSPSGAVTRAEYDPCGRRSAVIEPSGALTRFEYDADGRQIRKIGPTGDVERIDYDRVGRVIARHTPGRGVSRFGYDPLGRVVRTRDSVYGLRRFRYDAAGQLVEAINGVGGVTRYGYDERGRNTTIVDPLGGVTRREFDANDHVVAQTDPLGRTALAKYDAAGRLIAQQEPDGALLEWAYDRAGRETTLHVNGRLSSSTVRDLPGRTATVTESLPSGDTVEHVVRFDRRDRLVERTRNGRGLRWEYDANGARSAVIGPDGARTVYERTKNGQISAVEHPRLGRVEFHYDASGRLLETMADGVVHAFSYTNGFLTRHNRTGRDREKSTTLLDRDADGRITGIRSDDRHTSYEYDGAHQLIAARSSDGSDRTWRYDRAGRLVGETTPLGVCQREYDAAGQLVRSTLETANSAVVTTDYDYDLVGRRTSSVSSRGDRCHYAWSAEGHLAALAVSGPDTVSRVMSVHVDALGELAWAGSSELWWDRAADYGAPLLAIDDIAVVAVPGGVTGIGDGWQDAGWRGQRATRVEDPWVGGVAPGVDVPEGLAVSSSGDLCVGGVEWLGARGYDSVTRSFVSRDPEESVAGAGWFGNPYSYAGNDPLHSVDPTGLSPVTDAEFSAYAHGSQGVVMAFAQGEVDWWSNNWQYVAAGAAIAVGLFLMCTCVGGPVGMVLLGAAGGALVSAGADTAVQKATTGTVDWGHVGASAAVGALGGAVGGGAAFAASKAGASAVQAALAGQIADGAASGGAGYLTEPGPHTPAGLLKATATSVATGAVGGAAGRRLTTVTRKLLDEIPAVPRLAQDIAVSPKAPKWKDPVGRVVGKNEAHNQEVAELVAKLKDDTSVTDIRVDQQQINAKGQRVGLNRPDLQYTKDDVRYYVEWDSVSSDRGLDHASRILANDPNARITLRQEIRE</sequence>
<evidence type="ECO:0000259" key="3">
    <source>
        <dbReference type="Pfam" id="PF25023"/>
    </source>
</evidence>
<dbReference type="NCBIfam" id="TIGR01643">
    <property type="entry name" value="YD_repeat_2x"/>
    <property type="match status" value="10"/>
</dbReference>
<dbReference type="InterPro" id="IPR006530">
    <property type="entry name" value="YD"/>
</dbReference>
<dbReference type="Pfam" id="PF20148">
    <property type="entry name" value="DUF6531"/>
    <property type="match status" value="1"/>
</dbReference>
<dbReference type="InterPro" id="IPR045351">
    <property type="entry name" value="DUF6531"/>
</dbReference>
<evidence type="ECO:0000313" key="4">
    <source>
        <dbReference type="EMBL" id="KKM46992.1"/>
    </source>
</evidence>
<dbReference type="PANTHER" id="PTHR32305:SF15">
    <property type="entry name" value="PROTEIN RHSA-RELATED"/>
    <property type="match status" value="1"/>
</dbReference>